<comment type="caution">
    <text evidence="1">The sequence shown here is derived from an EMBL/GenBank/DDBJ whole genome shotgun (WGS) entry which is preliminary data.</text>
</comment>
<dbReference type="AlphaFoldDB" id="A0A0M0BTZ7"/>
<sequence>MKITLSKRAFAVILVIALALTAVNTYLIFDLRRALEDAANDSQYDYMIFQDGNTYKAKNQKSGFVDFTSADAALVLNQAIVEGNTIYIKAGNYTLISDIQVYNKKNTKILSDGAAIIGNGKKLIIKGDSYATSQDNSVSGLKIINGTLRIENSFGTKVSSMAFVNSSTALELANTETWSEGTKIEDCRFENSRESIVFRAPTGNSTGSYASSQISRCFFNIHDDSVGITVEYLAEFSDSQLQNVRMWMGENGMRNQTGLLVNGSMHQTLLSGVVFESFADYPDQLYAISLGETSITPPILGGDISFLGNWTAKIHNPFSKWISGLNAVFKHENLDIQIGLNGEYGVTQEFQLRPDTILSFKPKIQVQGSFAANETVKVRFRLEFIDNIISRNVEKSFTNSTTLWLSDDDILRMFPSQSIIWAILIDATVNSASTDAVVQVSLYGVTT</sequence>
<name>A0A0M0BTZ7_9ARCH</name>
<reference evidence="2" key="1">
    <citation type="submission" date="2015-06" db="EMBL/GenBank/DDBJ databases">
        <title>New insights into the roles of widespread benthic archaea in carbon and nitrogen cycling.</title>
        <authorList>
            <person name="Lazar C.S."/>
            <person name="Baker B.J."/>
            <person name="Seitz K.W."/>
            <person name="Hyde A.S."/>
            <person name="Dick G.J."/>
            <person name="Hinrichs K.-U."/>
            <person name="Teske A.P."/>
        </authorList>
    </citation>
    <scope>NUCLEOTIDE SEQUENCE [LARGE SCALE GENOMIC DNA]</scope>
</reference>
<gene>
    <name evidence="1" type="ORF">AC478_01320</name>
</gene>
<proteinExistence type="predicted"/>
<organism evidence="1 2">
    <name type="scientific">miscellaneous Crenarchaeota group-1 archaeon SG8-32-3</name>
    <dbReference type="NCBI Taxonomy" id="1685125"/>
    <lineage>
        <taxon>Archaea</taxon>
        <taxon>Candidatus Bathyarchaeota</taxon>
        <taxon>MCG-1</taxon>
    </lineage>
</organism>
<dbReference type="Proteomes" id="UP000054016">
    <property type="component" value="Unassembled WGS sequence"/>
</dbReference>
<protein>
    <recommendedName>
        <fullName evidence="3">Right handed beta helix domain-containing protein</fullName>
    </recommendedName>
</protein>
<accession>A0A0M0BTZ7</accession>
<dbReference type="InterPro" id="IPR011050">
    <property type="entry name" value="Pectin_lyase_fold/virulence"/>
</dbReference>
<dbReference type="EMBL" id="LFWV01000012">
    <property type="protein sequence ID" value="KON32083.1"/>
    <property type="molecule type" value="Genomic_DNA"/>
</dbReference>
<dbReference type="SUPFAM" id="SSF51126">
    <property type="entry name" value="Pectin lyase-like"/>
    <property type="match status" value="1"/>
</dbReference>
<evidence type="ECO:0008006" key="3">
    <source>
        <dbReference type="Google" id="ProtNLM"/>
    </source>
</evidence>
<evidence type="ECO:0000313" key="1">
    <source>
        <dbReference type="EMBL" id="KON32083.1"/>
    </source>
</evidence>
<evidence type="ECO:0000313" key="2">
    <source>
        <dbReference type="Proteomes" id="UP000054016"/>
    </source>
</evidence>